<dbReference type="PIRSF" id="PIRSF006305">
    <property type="entry name" value="Maf"/>
    <property type="match status" value="1"/>
</dbReference>
<dbReference type="Proteomes" id="UP001210339">
    <property type="component" value="Chromosome"/>
</dbReference>
<comment type="catalytic activity">
    <reaction evidence="3">
        <text>dTTP + H2O = dTMP + diphosphate + H(+)</text>
        <dbReference type="Rhea" id="RHEA:28534"/>
        <dbReference type="ChEBI" id="CHEBI:15377"/>
        <dbReference type="ChEBI" id="CHEBI:15378"/>
        <dbReference type="ChEBI" id="CHEBI:33019"/>
        <dbReference type="ChEBI" id="CHEBI:37568"/>
        <dbReference type="ChEBI" id="CHEBI:63528"/>
        <dbReference type="EC" id="3.6.1.9"/>
    </reaction>
</comment>
<dbReference type="EMBL" id="CP115667">
    <property type="protein sequence ID" value="WBW50766.1"/>
    <property type="molecule type" value="Genomic_DNA"/>
</dbReference>
<proteinExistence type="inferred from homology"/>
<keyword evidence="2 3" id="KW-0378">Hydrolase</keyword>
<feature type="site" description="Important for substrate specificity" evidence="3">
    <location>
        <position position="66"/>
    </location>
</feature>
<comment type="similarity">
    <text evidence="3">Belongs to the Maf family. YhdE subfamily.</text>
</comment>
<protein>
    <recommendedName>
        <fullName evidence="3">dTTP/UTP pyrophosphatase</fullName>
        <shortName evidence="3">dTTPase/UTPase</shortName>
        <ecNumber evidence="3">3.6.1.9</ecNumber>
    </recommendedName>
    <alternativeName>
        <fullName evidence="3">Nucleoside triphosphate pyrophosphatase</fullName>
    </alternativeName>
    <alternativeName>
        <fullName evidence="3">Nucleotide pyrophosphatase</fullName>
        <shortName evidence="3">Nucleotide PPase</shortName>
    </alternativeName>
</protein>
<comment type="catalytic activity">
    <reaction evidence="3">
        <text>UTP + H2O = UMP + diphosphate + H(+)</text>
        <dbReference type="Rhea" id="RHEA:29395"/>
        <dbReference type="ChEBI" id="CHEBI:15377"/>
        <dbReference type="ChEBI" id="CHEBI:15378"/>
        <dbReference type="ChEBI" id="CHEBI:33019"/>
        <dbReference type="ChEBI" id="CHEBI:46398"/>
        <dbReference type="ChEBI" id="CHEBI:57865"/>
        <dbReference type="EC" id="3.6.1.9"/>
    </reaction>
</comment>
<gene>
    <name evidence="4" type="ORF">O6R05_03180</name>
</gene>
<dbReference type="NCBIfam" id="TIGR00172">
    <property type="entry name" value="maf"/>
    <property type="match status" value="1"/>
</dbReference>
<dbReference type="PANTHER" id="PTHR43213:SF5">
    <property type="entry name" value="BIFUNCTIONAL DTTP_UTP PYROPHOSPHATASE_METHYLTRANSFERASE PROTEIN-RELATED"/>
    <property type="match status" value="1"/>
</dbReference>
<comment type="caution">
    <text evidence="3">Lacks conserved residue(s) required for the propagation of feature annotation.</text>
</comment>
<dbReference type="EC" id="3.6.1.9" evidence="3"/>
<name>A0ABY7QVG3_9FIRM</name>
<feature type="site" description="Important for substrate specificity" evidence="3">
    <location>
        <position position="149"/>
    </location>
</feature>
<feature type="active site" description="Proton acceptor" evidence="3">
    <location>
        <position position="65"/>
    </location>
</feature>
<keyword evidence="3" id="KW-0546">Nucleotide metabolism</keyword>
<dbReference type="CDD" id="cd00555">
    <property type="entry name" value="Maf"/>
    <property type="match status" value="1"/>
</dbReference>
<dbReference type="RefSeq" id="WP_271192290.1">
    <property type="nucleotide sequence ID" value="NZ_CP115667.1"/>
</dbReference>
<evidence type="ECO:0000313" key="5">
    <source>
        <dbReference type="Proteomes" id="UP001210339"/>
    </source>
</evidence>
<organism evidence="4 5">
    <name type="scientific">Peptoniphilus equinus</name>
    <dbReference type="NCBI Taxonomy" id="3016343"/>
    <lineage>
        <taxon>Bacteria</taxon>
        <taxon>Bacillati</taxon>
        <taxon>Bacillota</taxon>
        <taxon>Tissierellia</taxon>
        <taxon>Tissierellales</taxon>
        <taxon>Peptoniphilaceae</taxon>
        <taxon>Peptoniphilus</taxon>
    </lineage>
</organism>
<feature type="site" description="Important for substrate specificity" evidence="3">
    <location>
        <position position="9"/>
    </location>
</feature>
<dbReference type="InterPro" id="IPR029001">
    <property type="entry name" value="ITPase-like_fam"/>
</dbReference>
<dbReference type="PANTHER" id="PTHR43213">
    <property type="entry name" value="BIFUNCTIONAL DTTP/UTP PYROPHOSPHATASE/METHYLTRANSFERASE PROTEIN-RELATED"/>
    <property type="match status" value="1"/>
</dbReference>
<dbReference type="HAMAP" id="MF_00528">
    <property type="entry name" value="Maf"/>
    <property type="match status" value="1"/>
</dbReference>
<dbReference type="Gene3D" id="3.90.950.10">
    <property type="match status" value="1"/>
</dbReference>
<dbReference type="InterPro" id="IPR003697">
    <property type="entry name" value="Maf-like"/>
</dbReference>
<keyword evidence="5" id="KW-1185">Reference proteome</keyword>
<dbReference type="Pfam" id="PF02545">
    <property type="entry name" value="Maf"/>
    <property type="match status" value="1"/>
</dbReference>
<keyword evidence="3" id="KW-0963">Cytoplasm</keyword>
<accession>A0ABY7QVG3</accession>
<reference evidence="4 5" key="1">
    <citation type="submission" date="2023-01" db="EMBL/GenBank/DDBJ databases">
        <authorList>
            <person name="Lee S.H."/>
            <person name="Jung H.S."/>
            <person name="Yun J.U."/>
        </authorList>
    </citation>
    <scope>NUCLEOTIDE SEQUENCE [LARGE SCALE GENOMIC DNA]</scope>
    <source>
        <strain evidence="4 5">CBA3646</strain>
    </source>
</reference>
<evidence type="ECO:0000256" key="3">
    <source>
        <dbReference type="HAMAP-Rule" id="MF_00528"/>
    </source>
</evidence>
<comment type="cofactor">
    <cofactor evidence="1 3">
        <name>a divalent metal cation</name>
        <dbReference type="ChEBI" id="CHEBI:60240"/>
    </cofactor>
</comment>
<comment type="subcellular location">
    <subcellularLocation>
        <location evidence="3">Cytoplasm</location>
    </subcellularLocation>
</comment>
<sequence>MILASQSPRRRELLGKFLNVQCITSNYDERYDADFAPEVNVMSLAFAKAKSVALSHPRAIVIGADTIVYYGEKLGKPRTRDEARAMLEALSGTTHQVYSGVAILNLEKNIKHIFYSVTHVRFRELSKADIEWYLDTQEYKDKAGAYGIQGYGAALVHSIDGDFFNVVGLPIAKTLATLRDEFQVDCYEVSHG</sequence>
<evidence type="ECO:0000256" key="2">
    <source>
        <dbReference type="ARBA" id="ARBA00022801"/>
    </source>
</evidence>
<dbReference type="SUPFAM" id="SSF52972">
    <property type="entry name" value="ITPase-like"/>
    <property type="match status" value="1"/>
</dbReference>
<evidence type="ECO:0000256" key="1">
    <source>
        <dbReference type="ARBA" id="ARBA00001968"/>
    </source>
</evidence>
<comment type="function">
    <text evidence="3">Nucleoside triphosphate pyrophosphatase that hydrolyzes dTTP and UTP. May have a dual role in cell division arrest and in preventing the incorporation of modified nucleotides into cellular nucleic acids.</text>
</comment>
<evidence type="ECO:0000313" key="4">
    <source>
        <dbReference type="EMBL" id="WBW50766.1"/>
    </source>
</evidence>